<dbReference type="AlphaFoldDB" id="A0A146JWS4"/>
<protein>
    <submittedName>
        <fullName evidence="1">Uncharacterized protein</fullName>
    </submittedName>
</protein>
<dbReference type="EMBL" id="GDID01007554">
    <property type="protein sequence ID" value="JAP89052.1"/>
    <property type="molecule type" value="Transcribed_RNA"/>
</dbReference>
<sequence>QIPEDQYDMFVSLLKPIIQDDLLLPNQISYPSCMDRSQNLIFLQNNSLPQYAASPVESEKSKYVGINCDTYSNVEQQKMLNSNYSDLLDQQNSLLFSFAQVKHQYQNYKDVVNQFYLKNCKNLNCLITVGRFYVNGIISAYTQNRLSNATFQNLTSFLGETLKQDHKQDLKWNFTQAPCEYTFDSLKYTEYCCIFYKSLPGNIATDFFIFPIKYSYQVWNFTLSNTDYNIATIFVYSLLYTIGVSRPVHRALLSNEGYLQCKVIEYENYTSLNRQITAKGLDQDYFSNNNIEISSFINLHALIFKVKRKPIINVDCLNYQVSNMEMLSNNGIYQFFKNNHYSQIISEVKNSGDNFHIII</sequence>
<gene>
    <name evidence="1" type="ORF">TPC1_31453</name>
</gene>
<feature type="non-terminal residue" evidence="1">
    <location>
        <position position="359"/>
    </location>
</feature>
<feature type="non-terminal residue" evidence="1">
    <location>
        <position position="1"/>
    </location>
</feature>
<proteinExistence type="predicted"/>
<name>A0A146JWS4_9EUKA</name>
<evidence type="ECO:0000313" key="1">
    <source>
        <dbReference type="EMBL" id="JAP89052.1"/>
    </source>
</evidence>
<accession>A0A146JWS4</accession>
<organism evidence="1">
    <name type="scientific">Trepomonas sp. PC1</name>
    <dbReference type="NCBI Taxonomy" id="1076344"/>
    <lineage>
        <taxon>Eukaryota</taxon>
        <taxon>Metamonada</taxon>
        <taxon>Diplomonadida</taxon>
        <taxon>Hexamitidae</taxon>
        <taxon>Hexamitinae</taxon>
        <taxon>Trepomonas</taxon>
    </lineage>
</organism>
<reference evidence="1" key="1">
    <citation type="submission" date="2015-07" db="EMBL/GenBank/DDBJ databases">
        <title>Adaptation to a free-living lifestyle via gene acquisitions in the diplomonad Trepomonas sp. PC1.</title>
        <authorList>
            <person name="Xu F."/>
            <person name="Jerlstrom-Hultqvist J."/>
            <person name="Kolisko M."/>
            <person name="Simpson A.G.B."/>
            <person name="Roger A.J."/>
            <person name="Svard S.G."/>
            <person name="Andersson J.O."/>
        </authorList>
    </citation>
    <scope>NUCLEOTIDE SEQUENCE</scope>
    <source>
        <strain evidence="1">PC1</strain>
    </source>
</reference>